<dbReference type="Gene3D" id="2.102.10.10">
    <property type="entry name" value="Rieske [2Fe-2S] iron-sulphur domain"/>
    <property type="match status" value="1"/>
</dbReference>
<protein>
    <recommendedName>
        <fullName evidence="2">Cytochrome bc1 complex Rieske iron-sulfur subunit</fullName>
    </recommendedName>
    <alternativeName>
        <fullName evidence="8">Cytochrome bc1 reductase complex subunit QcrA</fullName>
    </alternativeName>
</protein>
<evidence type="ECO:0000256" key="4">
    <source>
        <dbReference type="ARBA" id="ARBA00022723"/>
    </source>
</evidence>
<evidence type="ECO:0000313" key="12">
    <source>
        <dbReference type="EMBL" id="SFM73382.1"/>
    </source>
</evidence>
<reference evidence="12 13" key="1">
    <citation type="submission" date="2016-10" db="EMBL/GenBank/DDBJ databases">
        <authorList>
            <person name="de Groot N.N."/>
        </authorList>
    </citation>
    <scope>NUCLEOTIDE SEQUENCE [LARGE SCALE GENOMIC DNA]</scope>
    <source>
        <strain evidence="12 13">CGMCC 4.1877</strain>
    </source>
</reference>
<accession>A0A1I4T9H7</accession>
<feature type="domain" description="Rieske" evidence="11">
    <location>
        <begin position="69"/>
        <end position="160"/>
    </location>
</feature>
<keyword evidence="7" id="KW-1015">Disulfide bond</keyword>
<feature type="region of interest" description="Disordered" evidence="10">
    <location>
        <begin position="1"/>
        <end position="25"/>
    </location>
</feature>
<dbReference type="InterPro" id="IPR005805">
    <property type="entry name" value="Rieske_Fe-S_prot_C"/>
</dbReference>
<evidence type="ECO:0000256" key="3">
    <source>
        <dbReference type="ARBA" id="ARBA00022714"/>
    </source>
</evidence>
<dbReference type="InterPro" id="IPR014349">
    <property type="entry name" value="Rieske_Fe-S_prot"/>
</dbReference>
<dbReference type="Proteomes" id="UP000199614">
    <property type="component" value="Unassembled WGS sequence"/>
</dbReference>
<evidence type="ECO:0000256" key="7">
    <source>
        <dbReference type="ARBA" id="ARBA00023157"/>
    </source>
</evidence>
<keyword evidence="6" id="KW-0411">Iron-sulfur</keyword>
<evidence type="ECO:0000256" key="6">
    <source>
        <dbReference type="ARBA" id="ARBA00023014"/>
    </source>
</evidence>
<dbReference type="PRINTS" id="PR00162">
    <property type="entry name" value="RIESKE"/>
</dbReference>
<dbReference type="PANTHER" id="PTHR10134">
    <property type="entry name" value="CYTOCHROME B-C1 COMPLEX SUBUNIT RIESKE, MITOCHONDRIAL"/>
    <property type="match status" value="1"/>
</dbReference>
<proteinExistence type="predicted"/>
<evidence type="ECO:0000313" key="13">
    <source>
        <dbReference type="Proteomes" id="UP000199614"/>
    </source>
</evidence>
<evidence type="ECO:0000256" key="5">
    <source>
        <dbReference type="ARBA" id="ARBA00023004"/>
    </source>
</evidence>
<keyword evidence="4" id="KW-0479">Metal-binding</keyword>
<feature type="region of interest" description="Disordered" evidence="10">
    <location>
        <begin position="48"/>
        <end position="75"/>
    </location>
</feature>
<dbReference type="GO" id="GO:0051537">
    <property type="term" value="F:2 iron, 2 sulfur cluster binding"/>
    <property type="evidence" value="ECO:0007669"/>
    <property type="project" value="UniProtKB-KW"/>
</dbReference>
<dbReference type="PROSITE" id="PS51296">
    <property type="entry name" value="RIESKE"/>
    <property type="match status" value="1"/>
</dbReference>
<dbReference type="InterPro" id="IPR036922">
    <property type="entry name" value="Rieske_2Fe-2S_sf"/>
</dbReference>
<keyword evidence="13" id="KW-1185">Reference proteome</keyword>
<gene>
    <name evidence="12" type="ORF">SAMN05216207_1002181</name>
</gene>
<dbReference type="Pfam" id="PF00355">
    <property type="entry name" value="Rieske"/>
    <property type="match status" value="1"/>
</dbReference>
<dbReference type="InterPro" id="IPR017941">
    <property type="entry name" value="Rieske_2Fe-2S"/>
</dbReference>
<dbReference type="OrthoDB" id="25106at2"/>
<dbReference type="CDD" id="cd03467">
    <property type="entry name" value="Rieske"/>
    <property type="match status" value="1"/>
</dbReference>
<evidence type="ECO:0000256" key="2">
    <source>
        <dbReference type="ARBA" id="ARBA00015816"/>
    </source>
</evidence>
<dbReference type="GO" id="GO:0016020">
    <property type="term" value="C:membrane"/>
    <property type="evidence" value="ECO:0007669"/>
    <property type="project" value="InterPro"/>
</dbReference>
<dbReference type="SUPFAM" id="SSF50022">
    <property type="entry name" value="ISP domain"/>
    <property type="match status" value="1"/>
</dbReference>
<comment type="cofactor">
    <cofactor evidence="9">
        <name>[2Fe-2S] cluster</name>
        <dbReference type="ChEBI" id="CHEBI:190135"/>
    </cofactor>
</comment>
<dbReference type="EMBL" id="FOUY01000002">
    <property type="protein sequence ID" value="SFM73382.1"/>
    <property type="molecule type" value="Genomic_DNA"/>
</dbReference>
<evidence type="ECO:0000256" key="9">
    <source>
        <dbReference type="ARBA" id="ARBA00034078"/>
    </source>
</evidence>
<dbReference type="STRING" id="260086.SAMN05216207_1002181"/>
<keyword evidence="3" id="KW-0001">2Fe-2S</keyword>
<evidence type="ECO:0000259" key="11">
    <source>
        <dbReference type="PROSITE" id="PS51296"/>
    </source>
</evidence>
<sequence>MTVPEKELPETSVATGHDSRPPSIGRRAVFAGAGVAAIGAVAACGGGTTTDDSGGQQEAGDVPEGAPGTSLGPASEVPVGGGKIYADEQIVVTQPTAGQFTGLSAVCPHQGCAVNAVTDGAILCPCHGSRFGLDGAVVQGPAVQPLAERPVTVADGSVTLA</sequence>
<evidence type="ECO:0000256" key="1">
    <source>
        <dbReference type="ARBA" id="ARBA00002494"/>
    </source>
</evidence>
<keyword evidence="5" id="KW-0408">Iron</keyword>
<dbReference type="GO" id="GO:0004497">
    <property type="term" value="F:monooxygenase activity"/>
    <property type="evidence" value="ECO:0007669"/>
    <property type="project" value="UniProtKB-ARBA"/>
</dbReference>
<dbReference type="AlphaFoldDB" id="A0A1I4T9H7"/>
<organism evidence="12 13">
    <name type="scientific">Pseudonocardia ammonioxydans</name>
    <dbReference type="NCBI Taxonomy" id="260086"/>
    <lineage>
        <taxon>Bacteria</taxon>
        <taxon>Bacillati</taxon>
        <taxon>Actinomycetota</taxon>
        <taxon>Actinomycetes</taxon>
        <taxon>Pseudonocardiales</taxon>
        <taxon>Pseudonocardiaceae</taxon>
        <taxon>Pseudonocardia</taxon>
    </lineage>
</organism>
<evidence type="ECO:0000256" key="10">
    <source>
        <dbReference type="SAM" id="MobiDB-lite"/>
    </source>
</evidence>
<name>A0A1I4T9H7_PSUAM</name>
<dbReference type="GO" id="GO:0046872">
    <property type="term" value="F:metal ion binding"/>
    <property type="evidence" value="ECO:0007669"/>
    <property type="project" value="UniProtKB-KW"/>
</dbReference>
<dbReference type="GO" id="GO:0016705">
    <property type="term" value="F:oxidoreductase activity, acting on paired donors, with incorporation or reduction of molecular oxygen"/>
    <property type="evidence" value="ECO:0007669"/>
    <property type="project" value="UniProtKB-ARBA"/>
</dbReference>
<dbReference type="RefSeq" id="WP_093337049.1">
    <property type="nucleotide sequence ID" value="NZ_FOUY01000002.1"/>
</dbReference>
<evidence type="ECO:0000256" key="8">
    <source>
        <dbReference type="ARBA" id="ARBA00029586"/>
    </source>
</evidence>
<comment type="function">
    <text evidence="1">Iron-sulfur subunit of the cytochrome bc1 complex, an essential component of the respiratory electron transport chain required for ATP synthesis. The bc1 complex catalyzes the oxidation of menaquinol and the reduction of cytochrome c in the respiratory chain. The bc1 complex operates through a Q-cycle mechanism that couples electron transfer to generation of the proton gradient that drives ATP synthesis.</text>
</comment>